<dbReference type="GO" id="GO:0006665">
    <property type="term" value="P:sphingolipid metabolic process"/>
    <property type="evidence" value="ECO:0007669"/>
    <property type="project" value="UniProtKB-KW"/>
</dbReference>
<gene>
    <name evidence="14" type="ORF">UFOPK2242_00821</name>
</gene>
<dbReference type="FunFam" id="3.40.640.10:FF:000020">
    <property type="entry name" value="sphingosine-1-phosphate lyase 1"/>
    <property type="match status" value="1"/>
</dbReference>
<dbReference type="InterPro" id="IPR002129">
    <property type="entry name" value="PyrdxlP-dep_de-COase"/>
</dbReference>
<evidence type="ECO:0000256" key="8">
    <source>
        <dbReference type="ARBA" id="ARBA00022919"/>
    </source>
</evidence>
<evidence type="ECO:0000256" key="1">
    <source>
        <dbReference type="ARBA" id="ARBA00001933"/>
    </source>
</evidence>
<proteinExistence type="inferred from homology"/>
<evidence type="ECO:0000256" key="5">
    <source>
        <dbReference type="ARBA" id="ARBA00022692"/>
    </source>
</evidence>
<evidence type="ECO:0000256" key="10">
    <source>
        <dbReference type="ARBA" id="ARBA00023098"/>
    </source>
</evidence>
<dbReference type="EMBL" id="CAEZWM010000091">
    <property type="protein sequence ID" value="CAB4658578.1"/>
    <property type="molecule type" value="Genomic_DNA"/>
</dbReference>
<keyword evidence="6" id="KW-0256">Endoplasmic reticulum</keyword>
<evidence type="ECO:0000256" key="9">
    <source>
        <dbReference type="ARBA" id="ARBA00022989"/>
    </source>
</evidence>
<dbReference type="InterPro" id="IPR015421">
    <property type="entry name" value="PyrdxlP-dep_Trfase_major"/>
</dbReference>
<evidence type="ECO:0000256" key="2">
    <source>
        <dbReference type="ARBA" id="ARBA00004389"/>
    </source>
</evidence>
<dbReference type="Pfam" id="PF00282">
    <property type="entry name" value="Pyridoxal_deC"/>
    <property type="match status" value="1"/>
</dbReference>
<dbReference type="Gene3D" id="3.90.1150.10">
    <property type="entry name" value="Aspartate Aminotransferase, domain 1"/>
    <property type="match status" value="1"/>
</dbReference>
<keyword evidence="8" id="KW-0746">Sphingolipid metabolism</keyword>
<comment type="similarity">
    <text evidence="13">Belongs to the group II decarboxylase family. Sphingosine-1-phosphate lyase subfamily.</text>
</comment>
<comment type="cofactor">
    <cofactor evidence="1">
        <name>pyridoxal 5'-phosphate</name>
        <dbReference type="ChEBI" id="CHEBI:597326"/>
    </cofactor>
</comment>
<dbReference type="GO" id="GO:0019752">
    <property type="term" value="P:carboxylic acid metabolic process"/>
    <property type="evidence" value="ECO:0007669"/>
    <property type="project" value="InterPro"/>
</dbReference>
<keyword evidence="5" id="KW-0812">Transmembrane</keyword>
<evidence type="ECO:0000256" key="3">
    <source>
        <dbReference type="ARBA" id="ARBA00004760"/>
    </source>
</evidence>
<comment type="pathway">
    <text evidence="3">Lipid metabolism; sphingolipid metabolism.</text>
</comment>
<dbReference type="InterPro" id="IPR015422">
    <property type="entry name" value="PyrdxlP-dep_Trfase_small"/>
</dbReference>
<keyword evidence="11" id="KW-0472">Membrane</keyword>
<accession>A0A6J6LBP4</accession>
<evidence type="ECO:0000256" key="12">
    <source>
        <dbReference type="ARBA" id="ARBA00023239"/>
    </source>
</evidence>
<dbReference type="GO" id="GO:0005789">
    <property type="term" value="C:endoplasmic reticulum membrane"/>
    <property type="evidence" value="ECO:0007669"/>
    <property type="project" value="UniProtKB-SubCell"/>
</dbReference>
<evidence type="ECO:0000313" key="14">
    <source>
        <dbReference type="EMBL" id="CAB4658578.1"/>
    </source>
</evidence>
<keyword evidence="10" id="KW-0443">Lipid metabolism</keyword>
<dbReference type="PANTHER" id="PTHR42735">
    <property type="match status" value="1"/>
</dbReference>
<keyword evidence="9" id="KW-1133">Transmembrane helix</keyword>
<comment type="pathway">
    <text evidence="4">Sphingolipid metabolism.</text>
</comment>
<evidence type="ECO:0000256" key="7">
    <source>
        <dbReference type="ARBA" id="ARBA00022898"/>
    </source>
</evidence>
<dbReference type="PANTHER" id="PTHR42735:SF6">
    <property type="entry name" value="SPHINGOSINE-1-PHOSPHATE LYASE 1"/>
    <property type="match status" value="1"/>
</dbReference>
<dbReference type="Gene3D" id="3.40.640.10">
    <property type="entry name" value="Type I PLP-dependent aspartate aminotransferase-like (Major domain)"/>
    <property type="match status" value="1"/>
</dbReference>
<comment type="subcellular location">
    <subcellularLocation>
        <location evidence="2">Endoplasmic reticulum membrane</location>
        <topology evidence="2">Single-pass membrane protein</topology>
    </subcellularLocation>
</comment>
<evidence type="ECO:0000256" key="4">
    <source>
        <dbReference type="ARBA" id="ARBA00004991"/>
    </source>
</evidence>
<dbReference type="GO" id="GO:0016830">
    <property type="term" value="F:carbon-carbon lyase activity"/>
    <property type="evidence" value="ECO:0007669"/>
    <property type="project" value="InterPro"/>
</dbReference>
<dbReference type="GO" id="GO:0030170">
    <property type="term" value="F:pyridoxal phosphate binding"/>
    <property type="evidence" value="ECO:0007669"/>
    <property type="project" value="InterPro"/>
</dbReference>
<evidence type="ECO:0000256" key="11">
    <source>
        <dbReference type="ARBA" id="ARBA00023136"/>
    </source>
</evidence>
<organism evidence="14">
    <name type="scientific">freshwater metagenome</name>
    <dbReference type="NCBI Taxonomy" id="449393"/>
    <lineage>
        <taxon>unclassified sequences</taxon>
        <taxon>metagenomes</taxon>
        <taxon>ecological metagenomes</taxon>
    </lineage>
</organism>
<keyword evidence="7" id="KW-0663">Pyridoxal phosphate</keyword>
<dbReference type="InterPro" id="IPR015424">
    <property type="entry name" value="PyrdxlP-dep_Trfase"/>
</dbReference>
<dbReference type="AlphaFoldDB" id="A0A6J6LBP4"/>
<name>A0A6J6LBP4_9ZZZZ</name>
<evidence type="ECO:0000256" key="13">
    <source>
        <dbReference type="ARBA" id="ARBA00038302"/>
    </source>
</evidence>
<reference evidence="14" key="1">
    <citation type="submission" date="2020-05" db="EMBL/GenBank/DDBJ databases">
        <authorList>
            <person name="Chiriac C."/>
            <person name="Salcher M."/>
            <person name="Ghai R."/>
            <person name="Kavagutti S V."/>
        </authorList>
    </citation>
    <scope>NUCLEOTIDE SEQUENCE</scope>
</reference>
<dbReference type="SUPFAM" id="SSF53383">
    <property type="entry name" value="PLP-dependent transferases"/>
    <property type="match status" value="1"/>
</dbReference>
<keyword evidence="12" id="KW-0456">Lyase</keyword>
<protein>
    <submittedName>
        <fullName evidence="14">Unannotated protein</fullName>
    </submittedName>
</protein>
<dbReference type="InterPro" id="IPR050477">
    <property type="entry name" value="GrpII_AminoAcid_Decarb"/>
</dbReference>
<evidence type="ECO:0000256" key="6">
    <source>
        <dbReference type="ARBA" id="ARBA00022824"/>
    </source>
</evidence>
<sequence>MGREGMSRDDVISALVAMKSGDKDWRNGRCFALVFNAGEEVEEIAREASVLYLSENGLNPMAFPSLGRMQEEVVDTVAQMLHGRTDSCDAQGFMTSGGTESILLAVKAARDRASSLRGVSSPNMVLGESAHAAFHKAGHDYGVEIRKIPVQADWRVDLSAMSKAIDDQTVLVVGSAPQYPQGVIDPIPEIAQLAARAGTSCHVDACMGGFVLPFMESLGYPVAPWDFRVDGVTSISADIHKLGYSPKGASVLLHRTEEMRRHQIFFFDGWLGGFYASTGLLGTKAAGPIAAAWAVTHFLGEAGYMRLVEKTMEATKRLIEGVESIPGLQVLGKPDAHLVAIVAENPEEIDIFAVMDALSAGGWHLDRQRPPDSIHATVSAGTAGAIADFLNDLRSAVLLVGSSRTDDRSTNYAPIGIDE</sequence>